<comment type="subcellular location">
    <subcellularLocation>
        <location evidence="1">Endosome membrane</location>
        <topology evidence="1">Multi-pass membrane protein</topology>
    </subcellularLocation>
    <subcellularLocation>
        <location evidence="9">Membrane</location>
        <topology evidence="9">Multi-pass membrane protein</topology>
    </subcellularLocation>
</comment>
<dbReference type="PANTHER" id="PTHR45711">
    <property type="entry name" value="CHLORIDE CHANNEL PROTEIN"/>
    <property type="match status" value="1"/>
</dbReference>
<feature type="transmembrane region" description="Helical" evidence="9">
    <location>
        <begin position="401"/>
        <end position="429"/>
    </location>
</feature>
<sequence>MSERDALLLNYLMDDEEELNSDLTVDSQSVTYNTTISGDPLQAPSSRSVSLRLSDREHAVHEGSSSRASTDDDMVDPSTTGYATDQDESLDEGANHYSDFHTIDWLKDIAKDRLRHRSIIKKRKGTIPNKLSSACDAASGWLIVFLIAVSVGGVAGVIDIAAPWFSDLKLGICKDSFWLNREQCCWDNENNTRFDDSESCSQWATWPILFGIGSVNGAGIYLLEYVMYCTIGVLFALSAAVAVKIFAPYACGSGIPEIKTILSGFVIHGYLGKWTLLIKSTGLMLAVASGLSLGKEGPLVHVACCLGNILSYFFPKYRNNEAKKREVLSASAAAGVSVAFGAPVGGVLFSLEEASYYFPMKTLWRSFFSALVAAFVLRSINPFGNKHLVMFNINYYQRPWYFIELVPFMGLGALGGLFGALFIKCNILWCKLRKTSRLGNYPIAEVLVIALLTGLLAYPNPYTRKSASELIRELIAACSHESSEGICDYVNRTAETAHRGLSSSAIGPGIQTALWQLSLALVFKVIITIFTFGIKVPAGLFIPSLCIGAITGRMVGIGIEQLALANQNLLIFENLCRSDQSCVEPGLYAMIGAAAALGGVTKMTVSLVVIMFELTGGLQYIVPLMAAIMTSKWVADSIVSEGIYDAHITLNNYPFLDNKEEFTHTSIAADCMVPQHHDPPLAVLTQNSMTVASIEKFLKVTKVKGFPVVISKESQHLVGYVERRDLRVALDNARKRCTVMPESRVYFTPQYPADMHTSDQPSPLRLRKIVDLAPITITDQTPMETVYEMFRKLGLRYTLVTHNGRLLGIITKKDILRHVASLENG</sequence>
<keyword evidence="5 9" id="KW-0406">Ion transport</keyword>
<dbReference type="GO" id="GO:0005794">
    <property type="term" value="C:Golgi apparatus"/>
    <property type="evidence" value="ECO:0007669"/>
    <property type="project" value="TreeGrafter"/>
</dbReference>
<comment type="caution">
    <text evidence="9">Lacks conserved residue(s) required for the propagation of feature annotation.</text>
</comment>
<evidence type="ECO:0000256" key="6">
    <source>
        <dbReference type="ARBA" id="ARBA00023136"/>
    </source>
</evidence>
<evidence type="ECO:0000256" key="10">
    <source>
        <dbReference type="SAM" id="MobiDB-lite"/>
    </source>
</evidence>
<dbReference type="InterPro" id="IPR000644">
    <property type="entry name" value="CBS_dom"/>
</dbReference>
<dbReference type="OrthoDB" id="44789at2759"/>
<feature type="transmembrane region" description="Helical" evidence="9">
    <location>
        <begin position="327"/>
        <end position="351"/>
    </location>
</feature>
<dbReference type="Pfam" id="PF00571">
    <property type="entry name" value="CBS"/>
    <property type="match status" value="1"/>
</dbReference>
<feature type="transmembrane region" description="Helical" evidence="9">
    <location>
        <begin position="298"/>
        <end position="315"/>
    </location>
</feature>
<comment type="similarity">
    <text evidence="9">Belongs to the chloride channel (TC 2.A.49) family.</text>
</comment>
<dbReference type="EMBL" id="VXIV02001458">
    <property type="protein sequence ID" value="KAF6033080.1"/>
    <property type="molecule type" value="Genomic_DNA"/>
</dbReference>
<feature type="region of interest" description="Disordered" evidence="10">
    <location>
        <begin position="35"/>
        <end position="90"/>
    </location>
</feature>
<keyword evidence="6 9" id="KW-0472">Membrane</keyword>
<evidence type="ECO:0000256" key="2">
    <source>
        <dbReference type="ARBA" id="ARBA00022448"/>
    </source>
</evidence>
<dbReference type="Gene3D" id="1.10.3080.10">
    <property type="entry name" value="Clc chloride channel"/>
    <property type="match status" value="1"/>
</dbReference>
<evidence type="ECO:0000256" key="9">
    <source>
        <dbReference type="RuleBase" id="RU361221"/>
    </source>
</evidence>
<evidence type="ECO:0000256" key="8">
    <source>
        <dbReference type="PROSITE-ProRule" id="PRU00703"/>
    </source>
</evidence>
<dbReference type="GO" id="GO:0008021">
    <property type="term" value="C:synaptic vesicle"/>
    <property type="evidence" value="ECO:0007669"/>
    <property type="project" value="TreeGrafter"/>
</dbReference>
<dbReference type="AlphaFoldDB" id="A0A7J7K375"/>
<dbReference type="GO" id="GO:0005886">
    <property type="term" value="C:plasma membrane"/>
    <property type="evidence" value="ECO:0007669"/>
    <property type="project" value="TreeGrafter"/>
</dbReference>
<dbReference type="Proteomes" id="UP000593567">
    <property type="component" value="Unassembled WGS sequence"/>
</dbReference>
<evidence type="ECO:0000256" key="7">
    <source>
        <dbReference type="ARBA" id="ARBA00023214"/>
    </source>
</evidence>
<dbReference type="PANTHER" id="PTHR45711:SF6">
    <property type="entry name" value="CHLORIDE CHANNEL PROTEIN"/>
    <property type="match status" value="1"/>
</dbReference>
<dbReference type="Gene3D" id="3.90.1280.20">
    <property type="match status" value="2"/>
</dbReference>
<gene>
    <name evidence="12" type="ORF">EB796_008661</name>
</gene>
<reference evidence="12" key="1">
    <citation type="submission" date="2020-06" db="EMBL/GenBank/DDBJ databases">
        <title>Draft genome of Bugula neritina, a colonial animal packing powerful symbionts and potential medicines.</title>
        <authorList>
            <person name="Rayko M."/>
        </authorList>
    </citation>
    <scope>NUCLEOTIDE SEQUENCE [LARGE SCALE GENOMIC DNA]</scope>
    <source>
        <strain evidence="12">Kwan_BN1</strain>
    </source>
</reference>
<keyword evidence="3 9" id="KW-0812">Transmembrane</keyword>
<keyword evidence="2 9" id="KW-0813">Transport</keyword>
<dbReference type="InterPro" id="IPR001807">
    <property type="entry name" value="ClC"/>
</dbReference>
<dbReference type="GO" id="GO:0005247">
    <property type="term" value="F:voltage-gated chloride channel activity"/>
    <property type="evidence" value="ECO:0007669"/>
    <property type="project" value="TreeGrafter"/>
</dbReference>
<protein>
    <recommendedName>
        <fullName evidence="9">Chloride channel protein</fullName>
    </recommendedName>
</protein>
<evidence type="ECO:0000256" key="4">
    <source>
        <dbReference type="ARBA" id="ARBA00022989"/>
    </source>
</evidence>
<dbReference type="CDD" id="cd03684">
    <property type="entry name" value="ClC_3_like"/>
    <property type="match status" value="1"/>
</dbReference>
<dbReference type="FunFam" id="1.10.3080.10:FF:000011">
    <property type="entry name" value="Chloride channel protein"/>
    <property type="match status" value="1"/>
</dbReference>
<feature type="transmembrane region" description="Helical" evidence="9">
    <location>
        <begin position="513"/>
        <end position="534"/>
    </location>
</feature>
<dbReference type="InterPro" id="IPR046342">
    <property type="entry name" value="CBS_dom_sf"/>
</dbReference>
<comment type="caution">
    <text evidence="12">The sequence shown here is derived from an EMBL/GenBank/DDBJ whole genome shotgun (WGS) entry which is preliminary data.</text>
</comment>
<keyword evidence="4 9" id="KW-1133">Transmembrane helix</keyword>
<evidence type="ECO:0000259" key="11">
    <source>
        <dbReference type="PROSITE" id="PS51371"/>
    </source>
</evidence>
<organism evidence="12 13">
    <name type="scientific">Bugula neritina</name>
    <name type="common">Brown bryozoan</name>
    <name type="synonym">Sertularia neritina</name>
    <dbReference type="NCBI Taxonomy" id="10212"/>
    <lineage>
        <taxon>Eukaryota</taxon>
        <taxon>Metazoa</taxon>
        <taxon>Spiralia</taxon>
        <taxon>Lophotrochozoa</taxon>
        <taxon>Bryozoa</taxon>
        <taxon>Gymnolaemata</taxon>
        <taxon>Cheilostomatida</taxon>
        <taxon>Flustrina</taxon>
        <taxon>Buguloidea</taxon>
        <taxon>Bugulidae</taxon>
        <taxon>Bugula</taxon>
    </lineage>
</organism>
<name>A0A7J7K375_BUGNE</name>
<keyword evidence="7 9" id="KW-0868">Chloride</keyword>
<evidence type="ECO:0000313" key="12">
    <source>
        <dbReference type="EMBL" id="KAF6033080.1"/>
    </source>
</evidence>
<evidence type="ECO:0000256" key="5">
    <source>
        <dbReference type="ARBA" id="ARBA00023065"/>
    </source>
</evidence>
<dbReference type="CDD" id="cd04591">
    <property type="entry name" value="CBS_pair_voltage-gated_CLC_euk_bac"/>
    <property type="match status" value="1"/>
</dbReference>
<proteinExistence type="inferred from homology"/>
<keyword evidence="8" id="KW-0129">CBS domain</keyword>
<dbReference type="GO" id="GO:0005769">
    <property type="term" value="C:early endosome"/>
    <property type="evidence" value="ECO:0007669"/>
    <property type="project" value="TreeGrafter"/>
</dbReference>
<evidence type="ECO:0000256" key="1">
    <source>
        <dbReference type="ARBA" id="ARBA00004337"/>
    </source>
</evidence>
<dbReference type="PROSITE" id="PS51371">
    <property type="entry name" value="CBS"/>
    <property type="match status" value="2"/>
</dbReference>
<dbReference type="Pfam" id="PF00654">
    <property type="entry name" value="Voltage_CLC"/>
    <property type="match status" value="1"/>
</dbReference>
<keyword evidence="13" id="KW-1185">Reference proteome</keyword>
<dbReference type="SUPFAM" id="SSF81340">
    <property type="entry name" value="Clc chloride channel"/>
    <property type="match status" value="1"/>
</dbReference>
<accession>A0A7J7K375</accession>
<evidence type="ECO:0000313" key="13">
    <source>
        <dbReference type="Proteomes" id="UP000593567"/>
    </source>
</evidence>
<dbReference type="InterPro" id="IPR014743">
    <property type="entry name" value="Cl-channel_core"/>
</dbReference>
<feature type="transmembrane region" description="Helical" evidence="9">
    <location>
        <begin position="225"/>
        <end position="246"/>
    </location>
</feature>
<feature type="transmembrane region" description="Helical" evidence="9">
    <location>
        <begin position="441"/>
        <end position="458"/>
    </location>
</feature>
<dbReference type="SMART" id="SM00116">
    <property type="entry name" value="CBS"/>
    <property type="match status" value="2"/>
</dbReference>
<evidence type="ECO:0000256" key="3">
    <source>
        <dbReference type="ARBA" id="ARBA00022692"/>
    </source>
</evidence>
<dbReference type="GO" id="GO:0010008">
    <property type="term" value="C:endosome membrane"/>
    <property type="evidence" value="ECO:0007669"/>
    <property type="project" value="UniProtKB-SubCell"/>
</dbReference>
<feature type="domain" description="CBS" evidence="11">
    <location>
        <begin position="672"/>
        <end position="736"/>
    </location>
</feature>
<feature type="transmembrane region" description="Helical" evidence="9">
    <location>
        <begin position="140"/>
        <end position="162"/>
    </location>
</feature>
<feature type="domain" description="CBS" evidence="11">
    <location>
        <begin position="769"/>
        <end position="825"/>
    </location>
</feature>
<feature type="transmembrane region" description="Helical" evidence="9">
    <location>
        <begin position="363"/>
        <end position="380"/>
    </location>
</feature>
<dbReference type="SUPFAM" id="SSF54631">
    <property type="entry name" value="CBS-domain pair"/>
    <property type="match status" value="1"/>
</dbReference>
<dbReference type="PRINTS" id="PR00762">
    <property type="entry name" value="CLCHANNEL"/>
</dbReference>